<gene>
    <name evidence="1" type="ORF">QJS04_geneDACA011600</name>
</gene>
<accession>A0AAV8ZZS5</accession>
<evidence type="ECO:0000313" key="1">
    <source>
        <dbReference type="EMBL" id="KAK1257434.1"/>
    </source>
</evidence>
<comment type="caution">
    <text evidence="1">The sequence shown here is derived from an EMBL/GenBank/DDBJ whole genome shotgun (WGS) entry which is preliminary data.</text>
</comment>
<protein>
    <submittedName>
        <fullName evidence="1">Uncharacterized protein</fullName>
    </submittedName>
</protein>
<dbReference type="AlphaFoldDB" id="A0AAV8ZZS5"/>
<name>A0AAV8ZZS5_ACOGR</name>
<sequence>MSMDIVQKLRSSLSIPESIIITPTPFKTVDELKGSGPEKLFMYPSQMLRSSLSFPLPELVRDFMRRFKLHPVQCSPNLLRVLMCVVTINRKLQLQLGVDDIHHLYDLRKLEHAYYLWARQDDSERATPDPSVVKFDQIARAQEMGDKDFLKILSLPAVRAPGNSTNKDEIEETCLQSKMR</sequence>
<organism evidence="1 2">
    <name type="scientific">Acorus gramineus</name>
    <name type="common">Dwarf sweet flag</name>
    <dbReference type="NCBI Taxonomy" id="55184"/>
    <lineage>
        <taxon>Eukaryota</taxon>
        <taxon>Viridiplantae</taxon>
        <taxon>Streptophyta</taxon>
        <taxon>Embryophyta</taxon>
        <taxon>Tracheophyta</taxon>
        <taxon>Spermatophyta</taxon>
        <taxon>Magnoliopsida</taxon>
        <taxon>Liliopsida</taxon>
        <taxon>Acoraceae</taxon>
        <taxon>Acorus</taxon>
    </lineage>
</organism>
<dbReference type="EMBL" id="JAUJYN010000043">
    <property type="protein sequence ID" value="KAK1257434.1"/>
    <property type="molecule type" value="Genomic_DNA"/>
</dbReference>
<keyword evidence="2" id="KW-1185">Reference proteome</keyword>
<evidence type="ECO:0000313" key="2">
    <source>
        <dbReference type="Proteomes" id="UP001179952"/>
    </source>
</evidence>
<reference evidence="1" key="1">
    <citation type="journal article" date="2023" name="Nat. Commun.">
        <title>Diploid and tetraploid genomes of Acorus and the evolution of monocots.</title>
        <authorList>
            <person name="Ma L."/>
            <person name="Liu K.W."/>
            <person name="Li Z."/>
            <person name="Hsiao Y.Y."/>
            <person name="Qi Y."/>
            <person name="Fu T."/>
            <person name="Tang G.D."/>
            <person name="Zhang D."/>
            <person name="Sun W.H."/>
            <person name="Liu D.K."/>
            <person name="Li Y."/>
            <person name="Chen G.Z."/>
            <person name="Liu X.D."/>
            <person name="Liao X.Y."/>
            <person name="Jiang Y.T."/>
            <person name="Yu X."/>
            <person name="Hao Y."/>
            <person name="Huang J."/>
            <person name="Zhao X.W."/>
            <person name="Ke S."/>
            <person name="Chen Y.Y."/>
            <person name="Wu W.L."/>
            <person name="Hsu J.L."/>
            <person name="Lin Y.F."/>
            <person name="Huang M.D."/>
            <person name="Li C.Y."/>
            <person name="Huang L."/>
            <person name="Wang Z.W."/>
            <person name="Zhao X."/>
            <person name="Zhong W.Y."/>
            <person name="Peng D.H."/>
            <person name="Ahmad S."/>
            <person name="Lan S."/>
            <person name="Zhang J.S."/>
            <person name="Tsai W.C."/>
            <person name="Van de Peer Y."/>
            <person name="Liu Z.J."/>
        </authorList>
    </citation>
    <scope>NUCLEOTIDE SEQUENCE</scope>
    <source>
        <strain evidence="1">SCP</strain>
    </source>
</reference>
<proteinExistence type="predicted"/>
<dbReference type="Proteomes" id="UP001179952">
    <property type="component" value="Unassembled WGS sequence"/>
</dbReference>
<reference evidence="1" key="2">
    <citation type="submission" date="2023-06" db="EMBL/GenBank/DDBJ databases">
        <authorList>
            <person name="Ma L."/>
            <person name="Liu K.-W."/>
            <person name="Li Z."/>
            <person name="Hsiao Y.-Y."/>
            <person name="Qi Y."/>
            <person name="Fu T."/>
            <person name="Tang G."/>
            <person name="Zhang D."/>
            <person name="Sun W.-H."/>
            <person name="Liu D.-K."/>
            <person name="Li Y."/>
            <person name="Chen G.-Z."/>
            <person name="Liu X.-D."/>
            <person name="Liao X.-Y."/>
            <person name="Jiang Y.-T."/>
            <person name="Yu X."/>
            <person name="Hao Y."/>
            <person name="Huang J."/>
            <person name="Zhao X.-W."/>
            <person name="Ke S."/>
            <person name="Chen Y.-Y."/>
            <person name="Wu W.-L."/>
            <person name="Hsu J.-L."/>
            <person name="Lin Y.-F."/>
            <person name="Huang M.-D."/>
            <person name="Li C.-Y."/>
            <person name="Huang L."/>
            <person name="Wang Z.-W."/>
            <person name="Zhao X."/>
            <person name="Zhong W.-Y."/>
            <person name="Peng D.-H."/>
            <person name="Ahmad S."/>
            <person name="Lan S."/>
            <person name="Zhang J.-S."/>
            <person name="Tsai W.-C."/>
            <person name="Van De Peer Y."/>
            <person name="Liu Z.-J."/>
        </authorList>
    </citation>
    <scope>NUCLEOTIDE SEQUENCE</scope>
    <source>
        <strain evidence="1">SCP</strain>
        <tissue evidence="1">Leaves</tissue>
    </source>
</reference>